<dbReference type="PANTHER" id="PTHR36932">
    <property type="entry name" value="CAPSULAR POLYSACCHARIDE BIOSYNTHESIS PROTEIN"/>
    <property type="match status" value="1"/>
</dbReference>
<name>A0A7L8AJC6_9FLAO</name>
<keyword evidence="1" id="KW-0436">Ligase</keyword>
<dbReference type="Gene3D" id="3.40.50.12780">
    <property type="entry name" value="N-terminal domain of ligase-like"/>
    <property type="match status" value="1"/>
</dbReference>
<dbReference type="InterPro" id="IPR042099">
    <property type="entry name" value="ANL_N_sf"/>
</dbReference>
<accession>A0A7L8AJC6</accession>
<dbReference type="GO" id="GO:0016874">
    <property type="term" value="F:ligase activity"/>
    <property type="evidence" value="ECO:0007669"/>
    <property type="project" value="UniProtKB-KW"/>
</dbReference>
<dbReference type="EMBL" id="CP061813">
    <property type="protein sequence ID" value="QOD62073.1"/>
    <property type="molecule type" value="Genomic_DNA"/>
</dbReference>
<dbReference type="RefSeq" id="WP_088353251.1">
    <property type="nucleotide sequence ID" value="NZ_CP061813.1"/>
</dbReference>
<proteinExistence type="predicted"/>
<keyword evidence="2" id="KW-1185">Reference proteome</keyword>
<dbReference type="Proteomes" id="UP000516764">
    <property type="component" value="Chromosome"/>
</dbReference>
<evidence type="ECO:0000313" key="2">
    <source>
        <dbReference type="Proteomes" id="UP000516764"/>
    </source>
</evidence>
<dbReference type="PANTHER" id="PTHR36932:SF1">
    <property type="entry name" value="CAPSULAR POLYSACCHARIDE BIOSYNTHESIS PROTEIN"/>
    <property type="match status" value="1"/>
</dbReference>
<dbReference type="AlphaFoldDB" id="A0A7L8AJC6"/>
<sequence>MAKIKYNSVYKVFGIASYYLRYKYTQFWSVKKIEKYQFKRLKRQLIKAEKTVYYKKLFNEIGFNPKKDFNKIEDITKVPITLKSNVKKNTENFVIKKYKKKALIFFTSGSTGNPMKAYIHPLHWVVEQGVIYRHWQWGGYSFYNPTAMIRSYSPKIGEPLTKYSKLLNTTYFSPFHLTEKNMFDYYNKMIDLKIEIIRGYPSSVKTFVSFLKNKNLKIPSVKQVLTASEVLTDEDRAIIEEVLDCKVSNHYGLAEQIIMMGDCENHTHLHNYFEYGYLELLNTDIENIKRIIGTNLHNKAMPLIRYDTGDLAVVDNLGCKCSRNGLVVKNIIGRNDQNITTPQGQKIPTVNFYTMMEDFIEINKWQIIYDDKTFLLKYILGDDFSDARKEILLSRLVQRIGHTGFLIELKEDIKLDQTEEGKLKIVIKK</sequence>
<dbReference type="InterPro" id="IPR053158">
    <property type="entry name" value="CapK_Type1_Caps_Biosynth"/>
</dbReference>
<protein>
    <submittedName>
        <fullName evidence="1">Phenylacetate--CoA ligase family protein</fullName>
    </submittedName>
</protein>
<dbReference type="OrthoDB" id="580775at2"/>
<dbReference type="SUPFAM" id="SSF56801">
    <property type="entry name" value="Acetyl-CoA synthetase-like"/>
    <property type="match status" value="1"/>
</dbReference>
<evidence type="ECO:0000313" key="1">
    <source>
        <dbReference type="EMBL" id="QOD62073.1"/>
    </source>
</evidence>
<dbReference type="KEGG" id="phal:H9I45_06400"/>
<gene>
    <name evidence="1" type="ORF">H9I45_06400</name>
</gene>
<reference evidence="1 2" key="1">
    <citation type="journal article" date="2016" name="Int. J. Syst. Evol. Microbiol.">
        <title>Polaribacter haliotis sp. nov., isolated from the gut of abalone Haliotis discus hannai.</title>
        <authorList>
            <person name="Kim Y.O."/>
            <person name="Park I.S."/>
            <person name="Park S."/>
            <person name="Nam B.H."/>
            <person name="Park J.M."/>
            <person name="Kim D.G."/>
            <person name="Yoon J.H."/>
        </authorList>
    </citation>
    <scope>NUCLEOTIDE SEQUENCE [LARGE SCALE GENOMIC DNA]</scope>
    <source>
        <strain evidence="1 2">KCTC 52418</strain>
    </source>
</reference>
<organism evidence="1 2">
    <name type="scientific">Polaribacter haliotis</name>
    <dbReference type="NCBI Taxonomy" id="1888915"/>
    <lineage>
        <taxon>Bacteria</taxon>
        <taxon>Pseudomonadati</taxon>
        <taxon>Bacteroidota</taxon>
        <taxon>Flavobacteriia</taxon>
        <taxon>Flavobacteriales</taxon>
        <taxon>Flavobacteriaceae</taxon>
    </lineage>
</organism>